<organism evidence="6">
    <name type="scientific">viral metagenome</name>
    <dbReference type="NCBI Taxonomy" id="1070528"/>
    <lineage>
        <taxon>unclassified sequences</taxon>
        <taxon>metagenomes</taxon>
        <taxon>organismal metagenomes</taxon>
    </lineage>
</organism>
<feature type="transmembrane region" description="Helical" evidence="5">
    <location>
        <begin position="89"/>
        <end position="109"/>
    </location>
</feature>
<feature type="transmembrane region" description="Helical" evidence="5">
    <location>
        <begin position="56"/>
        <end position="77"/>
    </location>
</feature>
<dbReference type="GO" id="GO:0016765">
    <property type="term" value="F:transferase activity, transferring alkyl or aryl (other than methyl) groups"/>
    <property type="evidence" value="ECO:0007669"/>
    <property type="project" value="InterPro"/>
</dbReference>
<feature type="transmembrane region" description="Helical" evidence="5">
    <location>
        <begin position="317"/>
        <end position="337"/>
    </location>
</feature>
<reference evidence="6" key="1">
    <citation type="journal article" date="2020" name="Nature">
        <title>Giant virus diversity and host interactions through global metagenomics.</title>
        <authorList>
            <person name="Schulz F."/>
            <person name="Roux S."/>
            <person name="Paez-Espino D."/>
            <person name="Jungbluth S."/>
            <person name="Walsh D.A."/>
            <person name="Denef V.J."/>
            <person name="McMahon K.D."/>
            <person name="Konstantinidis K.T."/>
            <person name="Eloe-Fadrosh E.A."/>
            <person name="Kyrpides N.C."/>
            <person name="Woyke T."/>
        </authorList>
    </citation>
    <scope>NUCLEOTIDE SEQUENCE</scope>
    <source>
        <strain evidence="6">GVMAG-M-3300023179-4</strain>
    </source>
</reference>
<dbReference type="EMBL" id="MN739836">
    <property type="protein sequence ID" value="QHT74027.1"/>
    <property type="molecule type" value="Genomic_DNA"/>
</dbReference>
<dbReference type="AlphaFoldDB" id="A0A6C0H0U7"/>
<dbReference type="Gene3D" id="1.10.357.140">
    <property type="entry name" value="UbiA prenyltransferase"/>
    <property type="match status" value="1"/>
</dbReference>
<evidence type="ECO:0000256" key="5">
    <source>
        <dbReference type="SAM" id="Phobius"/>
    </source>
</evidence>
<feature type="transmembrane region" description="Helical" evidence="5">
    <location>
        <begin position="182"/>
        <end position="200"/>
    </location>
</feature>
<sequence>MKLFLLIIPFVNGLLKNPNNFILRNNFCLKSNQPPLNNIVEQKSFKIKKIKSISKLIRSVNILPSLFLSFSGGFIANPSLDSLFSSTEFISSTFITISIVSLSMIFNDLYDINLDKINNPSRPLITGEITKLEAYSISLLFLLLIFFNEINLSNKLQEFTNIILFGISIYTPILKKITFIKNIFCAMIVSLSILYSALAVNPDVYNWIINNSIENINYQILLATMRYIFLGSLNNELLLDICDVEGDKLNNVKTLPVLFGKNITFAVIILILFYSMLNILFINNDYAKFSLILYLPVIIDMYKIKKSNYEKIVIVKSLKNVTIPMFLMLFYMGYLAYI</sequence>
<evidence type="ECO:0000256" key="1">
    <source>
        <dbReference type="ARBA" id="ARBA00004141"/>
    </source>
</evidence>
<dbReference type="PANTHER" id="PTHR42723">
    <property type="entry name" value="CHLOROPHYLL SYNTHASE"/>
    <property type="match status" value="1"/>
</dbReference>
<feature type="transmembrane region" description="Helical" evidence="5">
    <location>
        <begin position="263"/>
        <end position="281"/>
    </location>
</feature>
<evidence type="ECO:0000313" key="6">
    <source>
        <dbReference type="EMBL" id="QHT74027.1"/>
    </source>
</evidence>
<comment type="subcellular location">
    <subcellularLocation>
        <location evidence="1">Membrane</location>
        <topology evidence="1">Multi-pass membrane protein</topology>
    </subcellularLocation>
</comment>
<evidence type="ECO:0000256" key="3">
    <source>
        <dbReference type="ARBA" id="ARBA00022989"/>
    </source>
</evidence>
<evidence type="ECO:0008006" key="7">
    <source>
        <dbReference type="Google" id="ProtNLM"/>
    </source>
</evidence>
<accession>A0A6C0H0U7</accession>
<keyword evidence="3 5" id="KW-1133">Transmembrane helix</keyword>
<dbReference type="GO" id="GO:0016020">
    <property type="term" value="C:membrane"/>
    <property type="evidence" value="ECO:0007669"/>
    <property type="project" value="UniProtKB-SubCell"/>
</dbReference>
<proteinExistence type="predicted"/>
<dbReference type="InterPro" id="IPR000537">
    <property type="entry name" value="UbiA_prenyltransferase"/>
</dbReference>
<dbReference type="PANTHER" id="PTHR42723:SF1">
    <property type="entry name" value="CHLOROPHYLL SYNTHASE, CHLOROPLASTIC"/>
    <property type="match status" value="1"/>
</dbReference>
<keyword evidence="2 5" id="KW-0812">Transmembrane</keyword>
<keyword evidence="4 5" id="KW-0472">Membrane</keyword>
<dbReference type="Pfam" id="PF01040">
    <property type="entry name" value="UbiA"/>
    <property type="match status" value="1"/>
</dbReference>
<name>A0A6C0H0U7_9ZZZZ</name>
<evidence type="ECO:0000256" key="4">
    <source>
        <dbReference type="ARBA" id="ARBA00023136"/>
    </source>
</evidence>
<protein>
    <recommendedName>
        <fullName evidence="7">UbiA prenyltransferase family protein</fullName>
    </recommendedName>
</protein>
<evidence type="ECO:0000256" key="2">
    <source>
        <dbReference type="ARBA" id="ARBA00022692"/>
    </source>
</evidence>
<dbReference type="InterPro" id="IPR044878">
    <property type="entry name" value="UbiA_sf"/>
</dbReference>
<dbReference type="InterPro" id="IPR050475">
    <property type="entry name" value="Prenyltransferase_related"/>
</dbReference>